<reference evidence="1 2" key="1">
    <citation type="submission" date="2021-03" db="EMBL/GenBank/DDBJ databases">
        <title>Sequencing the genomes of 1000 actinobacteria strains.</title>
        <authorList>
            <person name="Klenk H.-P."/>
        </authorList>
    </citation>
    <scope>NUCLEOTIDE SEQUENCE [LARGE SCALE GENOMIC DNA]</scope>
    <source>
        <strain evidence="1 2">DSM 45256</strain>
    </source>
</reference>
<proteinExistence type="predicted"/>
<dbReference type="Proteomes" id="UP001519295">
    <property type="component" value="Unassembled WGS sequence"/>
</dbReference>
<organism evidence="1 2">
    <name type="scientific">Pseudonocardia parietis</name>
    <dbReference type="NCBI Taxonomy" id="570936"/>
    <lineage>
        <taxon>Bacteria</taxon>
        <taxon>Bacillati</taxon>
        <taxon>Actinomycetota</taxon>
        <taxon>Actinomycetes</taxon>
        <taxon>Pseudonocardiales</taxon>
        <taxon>Pseudonocardiaceae</taxon>
        <taxon>Pseudonocardia</taxon>
    </lineage>
</organism>
<protein>
    <recommendedName>
        <fullName evidence="3">DUF892 family protein</fullName>
    </recommendedName>
</protein>
<evidence type="ECO:0000313" key="2">
    <source>
        <dbReference type="Proteomes" id="UP001519295"/>
    </source>
</evidence>
<accession>A0ABS4VXP7</accession>
<comment type="caution">
    <text evidence="1">The sequence shown here is derived from an EMBL/GenBank/DDBJ whole genome shotgun (WGS) entry which is preliminary data.</text>
</comment>
<sequence>MAGPADALSIYLNDHLGGANAGIELARQLEQRVAEDLGSTTLTGLAEAIEDDRDVLSSLIGRIGAGRHPVKEAAGWIAGQAQRIATAEILTGQKELSLLLHCEMLVLGITGKQAMWEAIVEIRSAYPALADIDLEQLVERARRQQAQVESVRIQIARRSFVSS</sequence>
<name>A0ABS4VXP7_9PSEU</name>
<evidence type="ECO:0008006" key="3">
    <source>
        <dbReference type="Google" id="ProtNLM"/>
    </source>
</evidence>
<dbReference type="RefSeq" id="WP_210029772.1">
    <property type="nucleotide sequence ID" value="NZ_JAGINU010000001.1"/>
</dbReference>
<gene>
    <name evidence="1" type="ORF">JOF36_004209</name>
</gene>
<keyword evidence="2" id="KW-1185">Reference proteome</keyword>
<evidence type="ECO:0000313" key="1">
    <source>
        <dbReference type="EMBL" id="MBP2368513.1"/>
    </source>
</evidence>
<dbReference type="EMBL" id="JAGINU010000001">
    <property type="protein sequence ID" value="MBP2368513.1"/>
    <property type="molecule type" value="Genomic_DNA"/>
</dbReference>